<dbReference type="InterPro" id="IPR050294">
    <property type="entry name" value="RnfB_subfamily"/>
</dbReference>
<dbReference type="PANTHER" id="PTHR42859">
    <property type="entry name" value="OXIDOREDUCTASE"/>
    <property type="match status" value="1"/>
</dbReference>
<dbReference type="Proteomes" id="UP000885806">
    <property type="component" value="Unassembled WGS sequence"/>
</dbReference>
<proteinExistence type="predicted"/>
<evidence type="ECO:0000256" key="7">
    <source>
        <dbReference type="ARBA" id="ARBA00022982"/>
    </source>
</evidence>
<gene>
    <name evidence="13" type="ORF">ENK01_01510</name>
</gene>
<evidence type="ECO:0000256" key="4">
    <source>
        <dbReference type="ARBA" id="ARBA00022485"/>
    </source>
</evidence>
<evidence type="ECO:0000256" key="3">
    <source>
        <dbReference type="ARBA" id="ARBA00022448"/>
    </source>
</evidence>
<evidence type="ECO:0000256" key="10">
    <source>
        <dbReference type="ARBA" id="ARBA00023291"/>
    </source>
</evidence>
<evidence type="ECO:0000256" key="9">
    <source>
        <dbReference type="ARBA" id="ARBA00023014"/>
    </source>
</evidence>
<protein>
    <recommendedName>
        <fullName evidence="11">Ferredoxin</fullName>
    </recommendedName>
</protein>
<keyword evidence="8 11" id="KW-0408">Iron</keyword>
<dbReference type="GO" id="GO:0051539">
    <property type="term" value="F:4 iron, 4 sulfur cluster binding"/>
    <property type="evidence" value="ECO:0007669"/>
    <property type="project" value="UniProtKB-KW"/>
</dbReference>
<evidence type="ECO:0000256" key="1">
    <source>
        <dbReference type="ARBA" id="ARBA00001927"/>
    </source>
</evidence>
<evidence type="ECO:0000256" key="6">
    <source>
        <dbReference type="ARBA" id="ARBA00022737"/>
    </source>
</evidence>
<dbReference type="Pfam" id="PF11953">
    <property type="entry name" value="DUF3470"/>
    <property type="match status" value="1"/>
</dbReference>
<reference evidence="13" key="1">
    <citation type="journal article" date="2020" name="mSystems">
        <title>Genome- and Community-Level Interaction Insights into Carbon Utilization and Element Cycling Functions of Hydrothermarchaeota in Hydrothermal Sediment.</title>
        <authorList>
            <person name="Zhou Z."/>
            <person name="Liu Y."/>
            <person name="Xu W."/>
            <person name="Pan J."/>
            <person name="Luo Z.H."/>
            <person name="Li M."/>
        </authorList>
    </citation>
    <scope>NUCLEOTIDE SEQUENCE [LARGE SCALE GENOMIC DNA]</scope>
    <source>
        <strain evidence="13">HyVt-538</strain>
    </source>
</reference>
<dbReference type="GO" id="GO:0046872">
    <property type="term" value="F:metal ion binding"/>
    <property type="evidence" value="ECO:0007669"/>
    <property type="project" value="UniProtKB-KW"/>
</dbReference>
<sequence length="116" mass="13087">MTYIVKDECIKCKFMDCVEVCPVDCFYEGANMLVIDPDECIDCGVCEPECPVDAIVPDTEDTPDGKWLAINTKYAKLWPNITIMGEPPEDRFQYENETGKFEKYFDPAPGKGDAGR</sequence>
<dbReference type="Gene3D" id="3.30.70.20">
    <property type="match status" value="1"/>
</dbReference>
<dbReference type="NCBIfam" id="NF045490">
    <property type="entry name" value="FdxA_Protbact"/>
    <property type="match status" value="1"/>
</dbReference>
<dbReference type="EMBL" id="DROP01000103">
    <property type="protein sequence ID" value="HHI88605.1"/>
    <property type="molecule type" value="Genomic_DNA"/>
</dbReference>
<dbReference type="PROSITE" id="PS00198">
    <property type="entry name" value="4FE4S_FER_1"/>
    <property type="match status" value="1"/>
</dbReference>
<keyword evidence="5 11" id="KW-0479">Metal-binding</keyword>
<keyword evidence="9 11" id="KW-0411">Iron-sulfur</keyword>
<dbReference type="InterPro" id="IPR054829">
    <property type="entry name" value="FdxA"/>
</dbReference>
<dbReference type="PROSITE" id="PS51379">
    <property type="entry name" value="4FE4S_FER_2"/>
    <property type="match status" value="2"/>
</dbReference>
<comment type="function">
    <text evidence="11">Ferredoxins are iron-sulfur proteins that transfer electrons in a wide variety of metabolic reactions.</text>
</comment>
<dbReference type="InterPro" id="IPR017896">
    <property type="entry name" value="4Fe4S_Fe-S-bd"/>
</dbReference>
<organism evidence="13">
    <name type="scientific">Hellea balneolensis</name>
    <dbReference type="NCBI Taxonomy" id="287478"/>
    <lineage>
        <taxon>Bacteria</taxon>
        <taxon>Pseudomonadati</taxon>
        <taxon>Pseudomonadota</taxon>
        <taxon>Alphaproteobacteria</taxon>
        <taxon>Maricaulales</taxon>
        <taxon>Robiginitomaculaceae</taxon>
        <taxon>Hellea</taxon>
    </lineage>
</organism>
<feature type="domain" description="4Fe-4S ferredoxin-type" evidence="12">
    <location>
        <begin position="31"/>
        <end position="60"/>
    </location>
</feature>
<dbReference type="SUPFAM" id="SSF54862">
    <property type="entry name" value="4Fe-4S ferredoxins"/>
    <property type="match status" value="1"/>
</dbReference>
<keyword evidence="4 11" id="KW-0004">4Fe-4S</keyword>
<dbReference type="InterPro" id="IPR000813">
    <property type="entry name" value="7Fe_ferredoxin"/>
</dbReference>
<dbReference type="InterPro" id="IPR017900">
    <property type="entry name" value="4Fe4S_Fe_S_CS"/>
</dbReference>
<dbReference type="AlphaFoldDB" id="A0A7V5U153"/>
<evidence type="ECO:0000256" key="11">
    <source>
        <dbReference type="RuleBase" id="RU364098"/>
    </source>
</evidence>
<dbReference type="GO" id="GO:0051538">
    <property type="term" value="F:3 iron, 4 sulfur cluster binding"/>
    <property type="evidence" value="ECO:0007669"/>
    <property type="project" value="UniProtKB-KW"/>
</dbReference>
<evidence type="ECO:0000256" key="8">
    <source>
        <dbReference type="ARBA" id="ARBA00023004"/>
    </source>
</evidence>
<dbReference type="GO" id="GO:0009055">
    <property type="term" value="F:electron transfer activity"/>
    <property type="evidence" value="ECO:0007669"/>
    <property type="project" value="InterPro"/>
</dbReference>
<dbReference type="Pfam" id="PF00037">
    <property type="entry name" value="Fer4"/>
    <property type="match status" value="1"/>
</dbReference>
<evidence type="ECO:0000313" key="13">
    <source>
        <dbReference type="EMBL" id="HHI88605.1"/>
    </source>
</evidence>
<keyword evidence="3 11" id="KW-0813">Transport</keyword>
<dbReference type="PANTHER" id="PTHR42859:SF2">
    <property type="entry name" value="FERREDOXIN"/>
    <property type="match status" value="1"/>
</dbReference>
<dbReference type="PRINTS" id="PR00354">
    <property type="entry name" value="7FE8SFRDOXIN"/>
</dbReference>
<feature type="domain" description="4Fe-4S ferredoxin-type" evidence="12">
    <location>
        <begin position="1"/>
        <end position="30"/>
    </location>
</feature>
<keyword evidence="6 11" id="KW-0677">Repeat</keyword>
<comment type="cofactor">
    <cofactor evidence="1 11">
        <name>[3Fe-4S] cluster</name>
        <dbReference type="ChEBI" id="CHEBI:21137"/>
    </cofactor>
</comment>
<name>A0A7V5U153_9PROT</name>
<evidence type="ECO:0000259" key="12">
    <source>
        <dbReference type="PROSITE" id="PS51379"/>
    </source>
</evidence>
<dbReference type="InterPro" id="IPR022569">
    <property type="entry name" value="Fd_C"/>
</dbReference>
<evidence type="ECO:0000256" key="2">
    <source>
        <dbReference type="ARBA" id="ARBA00001966"/>
    </source>
</evidence>
<comment type="caution">
    <text evidence="13">The sequence shown here is derived from an EMBL/GenBank/DDBJ whole genome shotgun (WGS) entry which is preliminary data.</text>
</comment>
<keyword evidence="10 11" id="KW-0003">3Fe-4S</keyword>
<evidence type="ECO:0000256" key="5">
    <source>
        <dbReference type="ARBA" id="ARBA00022723"/>
    </source>
</evidence>
<accession>A0A7V5U153</accession>
<comment type="cofactor">
    <cofactor evidence="2 11">
        <name>[4Fe-4S] cluster</name>
        <dbReference type="ChEBI" id="CHEBI:49883"/>
    </cofactor>
</comment>
<keyword evidence="7 11" id="KW-0249">Electron transport</keyword>
<dbReference type="Pfam" id="PF12800">
    <property type="entry name" value="Fer4_4"/>
    <property type="match status" value="1"/>
</dbReference>